<organism evidence="2 3">
    <name type="scientific">Virgibacillus xinjiangensis</name>
    <dbReference type="NCBI Taxonomy" id="393090"/>
    <lineage>
        <taxon>Bacteria</taxon>
        <taxon>Bacillati</taxon>
        <taxon>Bacillota</taxon>
        <taxon>Bacilli</taxon>
        <taxon>Bacillales</taxon>
        <taxon>Bacillaceae</taxon>
        <taxon>Virgibacillus</taxon>
    </lineage>
</organism>
<protein>
    <submittedName>
        <fullName evidence="2">Uncharacterized protein</fullName>
    </submittedName>
</protein>
<evidence type="ECO:0000313" key="2">
    <source>
        <dbReference type="EMBL" id="MFC3041497.1"/>
    </source>
</evidence>
<gene>
    <name evidence="2" type="ORF">ACFOGI_14710</name>
</gene>
<evidence type="ECO:0000256" key="1">
    <source>
        <dbReference type="SAM" id="Coils"/>
    </source>
</evidence>
<keyword evidence="3" id="KW-1185">Reference proteome</keyword>
<sequence length="56" mass="6769">MDLFLVFIMLVVIVSLVMGIFSTKKYYEFKREALSLEKERLNLERKRLEIEEKKSN</sequence>
<comment type="caution">
    <text evidence="2">The sequence shown here is derived from an EMBL/GenBank/DDBJ whole genome shotgun (WGS) entry which is preliminary data.</text>
</comment>
<feature type="coiled-coil region" evidence="1">
    <location>
        <begin position="26"/>
        <end position="56"/>
    </location>
</feature>
<reference evidence="3" key="1">
    <citation type="journal article" date="2019" name="Int. J. Syst. Evol. Microbiol.">
        <title>The Global Catalogue of Microorganisms (GCM) 10K type strain sequencing project: providing services to taxonomists for standard genome sequencing and annotation.</title>
        <authorList>
            <consortium name="The Broad Institute Genomics Platform"/>
            <consortium name="The Broad Institute Genome Sequencing Center for Infectious Disease"/>
            <person name="Wu L."/>
            <person name="Ma J."/>
        </authorList>
    </citation>
    <scope>NUCLEOTIDE SEQUENCE [LARGE SCALE GENOMIC DNA]</scope>
    <source>
        <strain evidence="3">KCTC 13128</strain>
    </source>
</reference>
<dbReference type="Proteomes" id="UP001595279">
    <property type="component" value="Unassembled WGS sequence"/>
</dbReference>
<name>A0ABV7CYC8_9BACI</name>
<dbReference type="RefSeq" id="WP_390274148.1">
    <property type="nucleotide sequence ID" value="NZ_JBHRSA010000053.1"/>
</dbReference>
<proteinExistence type="predicted"/>
<evidence type="ECO:0000313" key="3">
    <source>
        <dbReference type="Proteomes" id="UP001595279"/>
    </source>
</evidence>
<keyword evidence="1" id="KW-0175">Coiled coil</keyword>
<dbReference type="EMBL" id="JBHRSA010000053">
    <property type="protein sequence ID" value="MFC3041497.1"/>
    <property type="molecule type" value="Genomic_DNA"/>
</dbReference>
<accession>A0ABV7CYC8</accession>